<dbReference type="GO" id="GO:0006139">
    <property type="term" value="P:nucleobase-containing compound metabolic process"/>
    <property type="evidence" value="ECO:0007669"/>
    <property type="project" value="InterPro"/>
</dbReference>
<dbReference type="SMART" id="SM00474">
    <property type="entry name" value="35EXOc"/>
    <property type="match status" value="1"/>
</dbReference>
<dbReference type="InterPro" id="IPR012337">
    <property type="entry name" value="RNaseH-like_sf"/>
</dbReference>
<evidence type="ECO:0000259" key="1">
    <source>
        <dbReference type="SMART" id="SM00474"/>
    </source>
</evidence>
<dbReference type="InterPro" id="IPR002562">
    <property type="entry name" value="3'-5'_exonuclease_dom"/>
</dbReference>
<sequence>MSQRPIIHIAVQSDVERLPAFQGLPNQAIVMPASAEAFSAAAQELLACPCIGFDTESKPTFRVGEVSSGPHLIQFATPAKAYLLRVGLPGCIEAARTVLQATQVVKIGFGLKSDRSRLHQRLGIHAYSLLDLGSLLRYQGKKGQVGLRGAVAAVLGRQIDKSRRLATSNWANPLLTEAQQAYAANDAYAALQVFLALPAEHQQELLMAAQRAQNATADATLDPLVIRWQRLVNDSGQTCDRCGATEQAVRQASRRLQQALRRFGVRVGVEACALTPADFSQTPLESNRIWIAGVPLEQWLGAAHGQSKCCSACGEANCRTLELNETRYEAVPAALIVQAGLLAAQRLLGHPVEAPVAPSLPDDGCCA</sequence>
<protein>
    <submittedName>
        <fullName evidence="2">DUF2703 domain-containing protein</fullName>
    </submittedName>
</protein>
<dbReference type="GO" id="GO:0008408">
    <property type="term" value="F:3'-5' exonuclease activity"/>
    <property type="evidence" value="ECO:0007669"/>
    <property type="project" value="InterPro"/>
</dbReference>
<dbReference type="InterPro" id="IPR021219">
    <property type="entry name" value="DUF2703"/>
</dbReference>
<dbReference type="SUPFAM" id="SSF53098">
    <property type="entry name" value="Ribonuclease H-like"/>
    <property type="match status" value="1"/>
</dbReference>
<dbReference type="Proteomes" id="UP001158500">
    <property type="component" value="Unassembled WGS sequence"/>
</dbReference>
<dbReference type="Gene3D" id="3.30.420.10">
    <property type="entry name" value="Ribonuclease H-like superfamily/Ribonuclease H"/>
    <property type="match status" value="1"/>
</dbReference>
<proteinExistence type="predicted"/>
<dbReference type="PANTHER" id="PTHR47765:SF2">
    <property type="entry name" value="EXONUCLEASE MUT-7 HOMOLOG"/>
    <property type="match status" value="1"/>
</dbReference>
<feature type="domain" description="3'-5' exonuclease" evidence="1">
    <location>
        <begin position="29"/>
        <end position="202"/>
    </location>
</feature>
<dbReference type="Pfam" id="PF10865">
    <property type="entry name" value="DUF2703"/>
    <property type="match status" value="1"/>
</dbReference>
<name>A0AA42PBS8_STUST</name>
<accession>A0AA42PBS8</accession>
<dbReference type="GO" id="GO:0003676">
    <property type="term" value="F:nucleic acid binding"/>
    <property type="evidence" value="ECO:0007669"/>
    <property type="project" value="InterPro"/>
</dbReference>
<dbReference type="EMBL" id="JAOCAE010000022">
    <property type="protein sequence ID" value="MDH1238471.1"/>
    <property type="molecule type" value="Genomic_DNA"/>
</dbReference>
<dbReference type="RefSeq" id="WP_240787220.1">
    <property type="nucleotide sequence ID" value="NZ_JANAJI010000011.1"/>
</dbReference>
<evidence type="ECO:0000313" key="3">
    <source>
        <dbReference type="Proteomes" id="UP001158500"/>
    </source>
</evidence>
<organism evidence="2 3">
    <name type="scientific">Stutzerimonas stutzeri</name>
    <name type="common">Pseudomonas stutzeri</name>
    <dbReference type="NCBI Taxonomy" id="316"/>
    <lineage>
        <taxon>Bacteria</taxon>
        <taxon>Pseudomonadati</taxon>
        <taxon>Pseudomonadota</taxon>
        <taxon>Gammaproteobacteria</taxon>
        <taxon>Pseudomonadales</taxon>
        <taxon>Pseudomonadaceae</taxon>
        <taxon>Stutzerimonas</taxon>
    </lineage>
</organism>
<comment type="caution">
    <text evidence="2">The sequence shown here is derived from an EMBL/GenBank/DDBJ whole genome shotgun (WGS) entry which is preliminary data.</text>
</comment>
<evidence type="ECO:0000313" key="2">
    <source>
        <dbReference type="EMBL" id="MDH1238471.1"/>
    </source>
</evidence>
<dbReference type="PANTHER" id="PTHR47765">
    <property type="entry name" value="3'-5' EXONUCLEASE DOMAIN-CONTAINING PROTEIN"/>
    <property type="match status" value="1"/>
</dbReference>
<dbReference type="InterPro" id="IPR052408">
    <property type="entry name" value="Exonuclease_MUT-7-like"/>
</dbReference>
<dbReference type="AlphaFoldDB" id="A0AA42PBS8"/>
<dbReference type="Pfam" id="PF01612">
    <property type="entry name" value="DNA_pol_A_exo1"/>
    <property type="match status" value="1"/>
</dbReference>
<gene>
    <name evidence="2" type="ORF">N5C32_20790</name>
</gene>
<reference evidence="2" key="1">
    <citation type="submission" date="2022-09" db="EMBL/GenBank/DDBJ databases">
        <title>Intensive care unit water sources are persistently colonized with multi-drug resistant bacteria and are the site of extensive horizontal gene transfer of antibiotic resistance genes.</title>
        <authorList>
            <person name="Diorio-Toth L."/>
        </authorList>
    </citation>
    <scope>NUCLEOTIDE SEQUENCE</scope>
    <source>
        <strain evidence="2">GD03947</strain>
    </source>
</reference>
<dbReference type="InterPro" id="IPR036397">
    <property type="entry name" value="RNaseH_sf"/>
</dbReference>